<evidence type="ECO:0000313" key="2">
    <source>
        <dbReference type="EMBL" id="CAA9491119.1"/>
    </source>
</evidence>
<accession>A0A6J4SE30</accession>
<gene>
    <name evidence="2" type="ORF">AVDCRST_MAG30-1370</name>
</gene>
<protein>
    <recommendedName>
        <fullName evidence="3">DUF3105 domain-containing protein</fullName>
    </recommendedName>
</protein>
<dbReference type="Pfam" id="PF11303">
    <property type="entry name" value="DUF3105"/>
    <property type="match status" value="1"/>
</dbReference>
<evidence type="ECO:0000256" key="1">
    <source>
        <dbReference type="SAM" id="Phobius"/>
    </source>
</evidence>
<keyword evidence="1" id="KW-1133">Transmembrane helix</keyword>
<reference evidence="2" key="1">
    <citation type="submission" date="2020-02" db="EMBL/GenBank/DDBJ databases">
        <authorList>
            <person name="Meier V. D."/>
        </authorList>
    </citation>
    <scope>NUCLEOTIDE SEQUENCE</scope>
    <source>
        <strain evidence="2">AVDCRST_MAG30</strain>
    </source>
</reference>
<organism evidence="2">
    <name type="scientific">uncultured Solirubrobacteraceae bacterium</name>
    <dbReference type="NCBI Taxonomy" id="1162706"/>
    <lineage>
        <taxon>Bacteria</taxon>
        <taxon>Bacillati</taxon>
        <taxon>Actinomycetota</taxon>
        <taxon>Thermoleophilia</taxon>
        <taxon>Solirubrobacterales</taxon>
        <taxon>Solirubrobacteraceae</taxon>
        <taxon>environmental samples</taxon>
    </lineage>
</organism>
<dbReference type="AlphaFoldDB" id="A0A6J4SE30"/>
<keyword evidence="1" id="KW-0472">Membrane</keyword>
<sequence length="173" mass="18491">MADRGPLLRYVAGWLAAGAVLLVLVFTLLPREGGDEVVPLPPVRQTELSEAARAAGCVLRAQGEPGRRGSPARPGVYSRTVDPRALIGAVRVGTIVIHHRPALGEGELDRLRAIQRAVPAGTIVAPRADMPDLVAVTGWRRRLGCRRLNAATFDAIRLFRGRFIGSGPDRAAP</sequence>
<keyword evidence="1" id="KW-0812">Transmembrane</keyword>
<proteinExistence type="predicted"/>
<name>A0A6J4SE30_9ACTN</name>
<dbReference type="InterPro" id="IPR021454">
    <property type="entry name" value="DUF3105"/>
</dbReference>
<feature type="transmembrane region" description="Helical" evidence="1">
    <location>
        <begin position="7"/>
        <end position="29"/>
    </location>
</feature>
<evidence type="ECO:0008006" key="3">
    <source>
        <dbReference type="Google" id="ProtNLM"/>
    </source>
</evidence>
<dbReference type="EMBL" id="CADCVS010000198">
    <property type="protein sequence ID" value="CAA9491119.1"/>
    <property type="molecule type" value="Genomic_DNA"/>
</dbReference>